<comment type="catalytic activity">
    <reaction evidence="10">
        <text>adenylyl-molybdopterin + molybdate = Mo-molybdopterin + AMP + H(+)</text>
        <dbReference type="Rhea" id="RHEA:35047"/>
        <dbReference type="ChEBI" id="CHEBI:15378"/>
        <dbReference type="ChEBI" id="CHEBI:36264"/>
        <dbReference type="ChEBI" id="CHEBI:62727"/>
        <dbReference type="ChEBI" id="CHEBI:71302"/>
        <dbReference type="ChEBI" id="CHEBI:456215"/>
        <dbReference type="EC" id="2.10.1.1"/>
    </reaction>
</comment>
<dbReference type="InterPro" id="IPR001453">
    <property type="entry name" value="MoaB/Mog_dom"/>
</dbReference>
<keyword evidence="8 11" id="KW-0460">Magnesium</keyword>
<name>A0A932FVQ0_UNCTE</name>
<dbReference type="SUPFAM" id="SSF63882">
    <property type="entry name" value="MoeA N-terminal region -like"/>
    <property type="match status" value="1"/>
</dbReference>
<dbReference type="InterPro" id="IPR005111">
    <property type="entry name" value="MoeA_C_domain_IV"/>
</dbReference>
<dbReference type="GO" id="GO:0005829">
    <property type="term" value="C:cytosol"/>
    <property type="evidence" value="ECO:0007669"/>
    <property type="project" value="TreeGrafter"/>
</dbReference>
<evidence type="ECO:0000256" key="2">
    <source>
        <dbReference type="ARBA" id="ARBA00002901"/>
    </source>
</evidence>
<evidence type="ECO:0000256" key="7">
    <source>
        <dbReference type="ARBA" id="ARBA00022723"/>
    </source>
</evidence>
<dbReference type="SUPFAM" id="SSF63867">
    <property type="entry name" value="MoeA C-terminal domain-like"/>
    <property type="match status" value="1"/>
</dbReference>
<dbReference type="Gene3D" id="3.40.980.10">
    <property type="entry name" value="MoaB/Mog-like domain"/>
    <property type="match status" value="1"/>
</dbReference>
<evidence type="ECO:0000313" key="14">
    <source>
        <dbReference type="Proteomes" id="UP000769766"/>
    </source>
</evidence>
<dbReference type="InterPro" id="IPR036425">
    <property type="entry name" value="MoaB/Mog-like_dom_sf"/>
</dbReference>
<dbReference type="GO" id="GO:0006777">
    <property type="term" value="P:Mo-molybdopterin cofactor biosynthetic process"/>
    <property type="evidence" value="ECO:0007669"/>
    <property type="project" value="UniProtKB-UniRule"/>
</dbReference>
<dbReference type="FunFam" id="3.40.980.10:FF:000004">
    <property type="entry name" value="Molybdopterin molybdenumtransferase"/>
    <property type="match status" value="1"/>
</dbReference>
<evidence type="ECO:0000256" key="5">
    <source>
        <dbReference type="ARBA" id="ARBA00022505"/>
    </source>
</evidence>
<keyword evidence="9 11" id="KW-0501">Molybdenum cofactor biosynthesis</keyword>
<evidence type="ECO:0000313" key="13">
    <source>
        <dbReference type="EMBL" id="MBI2875487.1"/>
    </source>
</evidence>
<keyword evidence="6 11" id="KW-0808">Transferase</keyword>
<dbReference type="AlphaFoldDB" id="A0A932FVQ0"/>
<accession>A0A932FVQ0</accession>
<gene>
    <name evidence="13" type="ORF">HYY20_01240</name>
</gene>
<dbReference type="FunFam" id="2.170.190.11:FF:000001">
    <property type="entry name" value="Molybdopterin molybdenumtransferase"/>
    <property type="match status" value="1"/>
</dbReference>
<dbReference type="Gene3D" id="2.170.190.11">
    <property type="entry name" value="Molybdopterin biosynthesis moea protein, domain 3"/>
    <property type="match status" value="1"/>
</dbReference>
<evidence type="ECO:0000256" key="10">
    <source>
        <dbReference type="ARBA" id="ARBA00047317"/>
    </source>
</evidence>
<comment type="function">
    <text evidence="2 11">Catalyzes the insertion of molybdate into adenylated molybdopterin with the concomitant release of AMP.</text>
</comment>
<dbReference type="InterPro" id="IPR005110">
    <property type="entry name" value="MoeA_linker/N"/>
</dbReference>
<feature type="domain" description="MoaB/Mog" evidence="12">
    <location>
        <begin position="180"/>
        <end position="317"/>
    </location>
</feature>
<dbReference type="Gene3D" id="2.40.340.10">
    <property type="entry name" value="MoeA, C-terminal, domain IV"/>
    <property type="match status" value="1"/>
</dbReference>
<comment type="similarity">
    <text evidence="4 11">Belongs to the MoeA family.</text>
</comment>
<protein>
    <recommendedName>
        <fullName evidence="11">Molybdopterin molybdenumtransferase</fullName>
        <ecNumber evidence="11">2.10.1.1</ecNumber>
    </recommendedName>
</protein>
<sequence length="417" mass="45245">MLKVEEALAIILEHVVPLGSERVSILEARGRVLREEIRAGGDIPPWDNSAMDGFAVRAGDIQSASRPHPVQLRVLEDLPAGRMTATAVGEGQAIRIMTGAPLPPGADVVVPVEDTEPAGEGQIRVFQSWKARKNVRPAGEDVRDGELVLSEGVVLEPPEIGMLASLGYREVAVTRRPEVAILATGNEIVDLGTDPGPGQIRNSNSYSLGSQVMACGGRVRLLGVAADLKAEIRARLEEGFRSDLLLTTGGVSVGDYDYVRGMFQEVGAEVRFWGVAMRPGKPLVFGQRQGKLFWGIPGNPVATMVTFEELVRPALRKMMGYREWFNPTLSAILEERLEKKAGRRYYIRVSLRREGERILASSTGPQGSGILRSMISAHGLAVLPEEAVAMEAGERVEVRLLPWAFLPDLLASRTSSS</sequence>
<dbReference type="NCBIfam" id="NF045515">
    <property type="entry name" value="Glp_gephyrin"/>
    <property type="match status" value="1"/>
</dbReference>
<dbReference type="EC" id="2.10.1.1" evidence="11"/>
<dbReference type="GO" id="GO:0046872">
    <property type="term" value="F:metal ion binding"/>
    <property type="evidence" value="ECO:0007669"/>
    <property type="project" value="UniProtKB-UniRule"/>
</dbReference>
<comment type="caution">
    <text evidence="13">The sequence shown here is derived from an EMBL/GenBank/DDBJ whole genome shotgun (WGS) entry which is preliminary data.</text>
</comment>
<comment type="pathway">
    <text evidence="3 11">Cofactor biosynthesis; molybdopterin biosynthesis.</text>
</comment>
<evidence type="ECO:0000256" key="1">
    <source>
        <dbReference type="ARBA" id="ARBA00001946"/>
    </source>
</evidence>
<comment type="cofactor">
    <cofactor evidence="1 11">
        <name>Mg(2+)</name>
        <dbReference type="ChEBI" id="CHEBI:18420"/>
    </cofactor>
</comment>
<dbReference type="Pfam" id="PF00994">
    <property type="entry name" value="MoCF_biosynth"/>
    <property type="match status" value="1"/>
</dbReference>
<keyword evidence="7 11" id="KW-0479">Metal-binding</keyword>
<keyword evidence="5 11" id="KW-0500">Molybdenum</keyword>
<evidence type="ECO:0000256" key="3">
    <source>
        <dbReference type="ARBA" id="ARBA00005046"/>
    </source>
</evidence>
<dbReference type="Pfam" id="PF03453">
    <property type="entry name" value="MoeA_N"/>
    <property type="match status" value="1"/>
</dbReference>
<dbReference type="Gene3D" id="3.90.105.10">
    <property type="entry name" value="Molybdopterin biosynthesis moea protein, domain 2"/>
    <property type="match status" value="1"/>
</dbReference>
<dbReference type="SMART" id="SM00852">
    <property type="entry name" value="MoCF_biosynth"/>
    <property type="match status" value="1"/>
</dbReference>
<reference evidence="13" key="1">
    <citation type="submission" date="2020-07" db="EMBL/GenBank/DDBJ databases">
        <title>Huge and variable diversity of episymbiotic CPR bacteria and DPANN archaea in groundwater ecosystems.</title>
        <authorList>
            <person name="He C.Y."/>
            <person name="Keren R."/>
            <person name="Whittaker M."/>
            <person name="Farag I.F."/>
            <person name="Doudna J."/>
            <person name="Cate J.H.D."/>
            <person name="Banfield J.F."/>
        </authorList>
    </citation>
    <scope>NUCLEOTIDE SEQUENCE</scope>
    <source>
        <strain evidence="13">NC_groundwater_672_Ag_B-0.1um_62_36</strain>
    </source>
</reference>
<evidence type="ECO:0000256" key="6">
    <source>
        <dbReference type="ARBA" id="ARBA00022679"/>
    </source>
</evidence>
<organism evidence="13 14">
    <name type="scientific">Tectimicrobiota bacterium</name>
    <dbReference type="NCBI Taxonomy" id="2528274"/>
    <lineage>
        <taxon>Bacteria</taxon>
        <taxon>Pseudomonadati</taxon>
        <taxon>Nitrospinota/Tectimicrobiota group</taxon>
        <taxon>Candidatus Tectimicrobiota</taxon>
    </lineage>
</organism>
<evidence type="ECO:0000256" key="8">
    <source>
        <dbReference type="ARBA" id="ARBA00022842"/>
    </source>
</evidence>
<dbReference type="InterPro" id="IPR036688">
    <property type="entry name" value="MoeA_C_domain_IV_sf"/>
</dbReference>
<dbReference type="PANTHER" id="PTHR10192">
    <property type="entry name" value="MOLYBDOPTERIN BIOSYNTHESIS PROTEIN"/>
    <property type="match status" value="1"/>
</dbReference>
<evidence type="ECO:0000259" key="12">
    <source>
        <dbReference type="SMART" id="SM00852"/>
    </source>
</evidence>
<dbReference type="Proteomes" id="UP000769766">
    <property type="component" value="Unassembled WGS sequence"/>
</dbReference>
<dbReference type="InterPro" id="IPR038987">
    <property type="entry name" value="MoeA-like"/>
</dbReference>
<dbReference type="InterPro" id="IPR036135">
    <property type="entry name" value="MoeA_linker/N_sf"/>
</dbReference>
<evidence type="ECO:0000256" key="11">
    <source>
        <dbReference type="RuleBase" id="RU365090"/>
    </source>
</evidence>
<dbReference type="GO" id="GO:0061599">
    <property type="term" value="F:molybdopterin molybdotransferase activity"/>
    <property type="evidence" value="ECO:0007669"/>
    <property type="project" value="UniProtKB-UniRule"/>
</dbReference>
<dbReference type="SUPFAM" id="SSF53218">
    <property type="entry name" value="Molybdenum cofactor biosynthesis proteins"/>
    <property type="match status" value="1"/>
</dbReference>
<dbReference type="CDD" id="cd00887">
    <property type="entry name" value="MoeA"/>
    <property type="match status" value="1"/>
</dbReference>
<dbReference type="Pfam" id="PF03454">
    <property type="entry name" value="MoeA_C"/>
    <property type="match status" value="1"/>
</dbReference>
<evidence type="ECO:0000256" key="4">
    <source>
        <dbReference type="ARBA" id="ARBA00010763"/>
    </source>
</evidence>
<dbReference type="EMBL" id="JACPRF010000035">
    <property type="protein sequence ID" value="MBI2875487.1"/>
    <property type="molecule type" value="Genomic_DNA"/>
</dbReference>
<dbReference type="NCBIfam" id="TIGR00177">
    <property type="entry name" value="molyb_syn"/>
    <property type="match status" value="1"/>
</dbReference>
<evidence type="ECO:0000256" key="9">
    <source>
        <dbReference type="ARBA" id="ARBA00023150"/>
    </source>
</evidence>
<dbReference type="PANTHER" id="PTHR10192:SF5">
    <property type="entry name" value="GEPHYRIN"/>
    <property type="match status" value="1"/>
</dbReference>
<proteinExistence type="inferred from homology"/>